<gene>
    <name evidence="1" type="ORF">GX356_02190</name>
</gene>
<evidence type="ECO:0000313" key="1">
    <source>
        <dbReference type="EMBL" id="NLP38521.1"/>
    </source>
</evidence>
<sequence>METPDMFIRAADWAHARDFGCPVGLALRRVLLELTGPPRVGACTLDGPVPLPPWPVREVSVAWPVLTPGVDVVLLVHPGPLTAALRSRIAAGPQAVLVLPALPAELPDLPLIDARLRLLAGELRALASRHPHVAGELRAIAGPPVAVAVRPRVAVISPDPVTVDLPGWEVVDGDPHVDVVLAVAPDAGWRAADHATLRDAARRAGRLVSTASLPSDVPGTVVRPGQTLVDALHLALRRPVAVPAARPGTWLRAADRLERRRAIIPGRPPVFWDVAAQALALGGVAGLAAGQTTPAVGVVAAVTVGGMRWWTGRREAERAWLREENARLRARPHAPATWLRRQVSEEM</sequence>
<organism evidence="1 2">
    <name type="scientific">Corynebacterium pollutisoli</name>
    <dbReference type="NCBI Taxonomy" id="1610489"/>
    <lineage>
        <taxon>Bacteria</taxon>
        <taxon>Bacillati</taxon>
        <taxon>Actinomycetota</taxon>
        <taxon>Actinomycetes</taxon>
        <taxon>Mycobacteriales</taxon>
        <taxon>Corynebacteriaceae</taxon>
        <taxon>Corynebacterium</taxon>
    </lineage>
</organism>
<dbReference type="AlphaFoldDB" id="A0A7X8RGH3"/>
<dbReference type="EMBL" id="JAAYSN010000046">
    <property type="protein sequence ID" value="NLP38521.1"/>
    <property type="molecule type" value="Genomic_DNA"/>
</dbReference>
<accession>A0A7X8RGH3</accession>
<dbReference type="Proteomes" id="UP000568696">
    <property type="component" value="Unassembled WGS sequence"/>
</dbReference>
<evidence type="ECO:0000313" key="2">
    <source>
        <dbReference type="Proteomes" id="UP000568696"/>
    </source>
</evidence>
<name>A0A7X8RGH3_9CORY</name>
<comment type="caution">
    <text evidence="1">The sequence shown here is derived from an EMBL/GenBank/DDBJ whole genome shotgun (WGS) entry which is preliminary data.</text>
</comment>
<proteinExistence type="predicted"/>
<protein>
    <submittedName>
        <fullName evidence="1">Uncharacterized protein</fullName>
    </submittedName>
</protein>
<reference evidence="1 2" key="1">
    <citation type="journal article" date="2020" name="Biotechnol. Biofuels">
        <title>New insights from the biogas microbiome by comprehensive genome-resolved metagenomics of nearly 1600 species originating from multiple anaerobic digesters.</title>
        <authorList>
            <person name="Campanaro S."/>
            <person name="Treu L."/>
            <person name="Rodriguez-R L.M."/>
            <person name="Kovalovszki A."/>
            <person name="Ziels R.M."/>
            <person name="Maus I."/>
            <person name="Zhu X."/>
            <person name="Kougias P.G."/>
            <person name="Basile A."/>
            <person name="Luo G."/>
            <person name="Schluter A."/>
            <person name="Konstantinidis K.T."/>
            <person name="Angelidaki I."/>
        </authorList>
    </citation>
    <scope>NUCLEOTIDE SEQUENCE [LARGE SCALE GENOMIC DNA]</scope>
    <source>
        <strain evidence="1">AS23ysBPME_344</strain>
    </source>
</reference>